<protein>
    <recommendedName>
        <fullName evidence="6">RNA polymerase sigma factor</fullName>
    </recommendedName>
</protein>
<dbReference type="PANTHER" id="PTHR43133">
    <property type="entry name" value="RNA POLYMERASE ECF-TYPE SIGMA FACTO"/>
    <property type="match status" value="1"/>
</dbReference>
<feature type="domain" description="RNA polymerase sigma-70 region 2" evidence="7">
    <location>
        <begin position="38"/>
        <end position="99"/>
    </location>
</feature>
<dbReference type="Pfam" id="PF04542">
    <property type="entry name" value="Sigma70_r2"/>
    <property type="match status" value="1"/>
</dbReference>
<keyword evidence="5 6" id="KW-0804">Transcription</keyword>
<name>A0ABP9QS44_9RHOO</name>
<keyword evidence="2 6" id="KW-0805">Transcription regulation</keyword>
<keyword evidence="3 6" id="KW-0731">Sigma factor</keyword>
<dbReference type="CDD" id="cd06171">
    <property type="entry name" value="Sigma70_r4"/>
    <property type="match status" value="1"/>
</dbReference>
<evidence type="ECO:0000313" key="10">
    <source>
        <dbReference type="Proteomes" id="UP001500547"/>
    </source>
</evidence>
<dbReference type="Pfam" id="PF04545">
    <property type="entry name" value="Sigma70_r4"/>
    <property type="match status" value="1"/>
</dbReference>
<dbReference type="InterPro" id="IPR013325">
    <property type="entry name" value="RNA_pol_sigma_r2"/>
</dbReference>
<keyword evidence="10" id="KW-1185">Reference proteome</keyword>
<dbReference type="Gene3D" id="1.10.1740.10">
    <property type="match status" value="1"/>
</dbReference>
<dbReference type="PANTHER" id="PTHR43133:SF62">
    <property type="entry name" value="RNA POLYMERASE SIGMA FACTOR SIGZ"/>
    <property type="match status" value="1"/>
</dbReference>
<dbReference type="Gene3D" id="1.10.10.10">
    <property type="entry name" value="Winged helix-like DNA-binding domain superfamily/Winged helix DNA-binding domain"/>
    <property type="match status" value="1"/>
</dbReference>
<proteinExistence type="inferred from homology"/>
<comment type="caution">
    <text evidence="9">The sequence shown here is derived from an EMBL/GenBank/DDBJ whole genome shotgun (WGS) entry which is preliminary data.</text>
</comment>
<evidence type="ECO:0000256" key="5">
    <source>
        <dbReference type="ARBA" id="ARBA00023163"/>
    </source>
</evidence>
<dbReference type="SUPFAM" id="SSF88946">
    <property type="entry name" value="Sigma2 domain of RNA polymerase sigma factors"/>
    <property type="match status" value="1"/>
</dbReference>
<evidence type="ECO:0000256" key="6">
    <source>
        <dbReference type="RuleBase" id="RU000716"/>
    </source>
</evidence>
<evidence type="ECO:0000256" key="3">
    <source>
        <dbReference type="ARBA" id="ARBA00023082"/>
    </source>
</evidence>
<dbReference type="NCBIfam" id="TIGR02937">
    <property type="entry name" value="sigma70-ECF"/>
    <property type="match status" value="1"/>
</dbReference>
<reference evidence="10" key="1">
    <citation type="journal article" date="2019" name="Int. J. Syst. Evol. Microbiol.">
        <title>The Global Catalogue of Microorganisms (GCM) 10K type strain sequencing project: providing services to taxonomists for standard genome sequencing and annotation.</title>
        <authorList>
            <consortium name="The Broad Institute Genomics Platform"/>
            <consortium name="The Broad Institute Genome Sequencing Center for Infectious Disease"/>
            <person name="Wu L."/>
            <person name="Ma J."/>
        </authorList>
    </citation>
    <scope>NUCLEOTIDE SEQUENCE [LARGE SCALE GENOMIC DNA]</scope>
    <source>
        <strain evidence="10">JCM 18715</strain>
    </source>
</reference>
<dbReference type="SUPFAM" id="SSF88659">
    <property type="entry name" value="Sigma3 and sigma4 domains of RNA polymerase sigma factors"/>
    <property type="match status" value="1"/>
</dbReference>
<evidence type="ECO:0000259" key="8">
    <source>
        <dbReference type="Pfam" id="PF04545"/>
    </source>
</evidence>
<sequence length="195" mass="21498">MHSSKPANPDSALLAEQLARVALGDRAAFRRVYELSSAHLFGVALRILNRRDLAEEVLQESFVSVWHKAGDYQASMAAPMTWLISVVRNRALDLVRSAAQRHETALPQDEDGRELDIEDGKGDLLDMLGEATEALSVRGCMDALDAPHRQSLALAYYHGLSHSEVAEQMAAPLGSVKAWVRRGLDRLKRCLEAQA</sequence>
<dbReference type="InterPro" id="IPR013324">
    <property type="entry name" value="RNA_pol_sigma_r3/r4-like"/>
</dbReference>
<dbReference type="Proteomes" id="UP001500547">
    <property type="component" value="Unassembled WGS sequence"/>
</dbReference>
<dbReference type="InterPro" id="IPR039425">
    <property type="entry name" value="RNA_pol_sigma-70-like"/>
</dbReference>
<dbReference type="InterPro" id="IPR014284">
    <property type="entry name" value="RNA_pol_sigma-70_dom"/>
</dbReference>
<evidence type="ECO:0000256" key="4">
    <source>
        <dbReference type="ARBA" id="ARBA00023125"/>
    </source>
</evidence>
<dbReference type="EMBL" id="BAABLD010000008">
    <property type="protein sequence ID" value="GAA5166116.1"/>
    <property type="molecule type" value="Genomic_DNA"/>
</dbReference>
<evidence type="ECO:0000259" key="7">
    <source>
        <dbReference type="Pfam" id="PF04542"/>
    </source>
</evidence>
<feature type="domain" description="RNA polymerase sigma-70 region 4" evidence="8">
    <location>
        <begin position="140"/>
        <end position="188"/>
    </location>
</feature>
<gene>
    <name evidence="9" type="ORF">GCM10025770_22710</name>
</gene>
<dbReference type="InterPro" id="IPR007627">
    <property type="entry name" value="RNA_pol_sigma70_r2"/>
</dbReference>
<dbReference type="InterPro" id="IPR007630">
    <property type="entry name" value="RNA_pol_sigma70_r4"/>
</dbReference>
<evidence type="ECO:0000256" key="2">
    <source>
        <dbReference type="ARBA" id="ARBA00023015"/>
    </source>
</evidence>
<accession>A0ABP9QS44</accession>
<dbReference type="RefSeq" id="WP_345533072.1">
    <property type="nucleotide sequence ID" value="NZ_BAABLD010000008.1"/>
</dbReference>
<organism evidence="9 10">
    <name type="scientific">Viridibacterium curvum</name>
    <dbReference type="NCBI Taxonomy" id="1101404"/>
    <lineage>
        <taxon>Bacteria</taxon>
        <taxon>Pseudomonadati</taxon>
        <taxon>Pseudomonadota</taxon>
        <taxon>Betaproteobacteria</taxon>
        <taxon>Rhodocyclales</taxon>
        <taxon>Rhodocyclaceae</taxon>
        <taxon>Viridibacterium</taxon>
    </lineage>
</organism>
<dbReference type="PROSITE" id="PS01063">
    <property type="entry name" value="SIGMA70_ECF"/>
    <property type="match status" value="1"/>
</dbReference>
<evidence type="ECO:0000313" key="9">
    <source>
        <dbReference type="EMBL" id="GAA5166116.1"/>
    </source>
</evidence>
<comment type="similarity">
    <text evidence="1 6">Belongs to the sigma-70 factor family. ECF subfamily.</text>
</comment>
<dbReference type="InterPro" id="IPR036388">
    <property type="entry name" value="WH-like_DNA-bd_sf"/>
</dbReference>
<evidence type="ECO:0000256" key="1">
    <source>
        <dbReference type="ARBA" id="ARBA00010641"/>
    </source>
</evidence>
<dbReference type="InterPro" id="IPR000838">
    <property type="entry name" value="RNA_pol_sigma70_ECF_CS"/>
</dbReference>
<keyword evidence="4 6" id="KW-0238">DNA-binding</keyword>